<evidence type="ECO:0000313" key="2">
    <source>
        <dbReference type="EMBL" id="KAJ5513384.1"/>
    </source>
</evidence>
<reference evidence="2" key="2">
    <citation type="journal article" date="2023" name="IMA Fungus">
        <title>Comparative genomic study of the Penicillium genus elucidates a diverse pangenome and 15 lateral gene transfer events.</title>
        <authorList>
            <person name="Petersen C."/>
            <person name="Sorensen T."/>
            <person name="Nielsen M.R."/>
            <person name="Sondergaard T.E."/>
            <person name="Sorensen J.L."/>
            <person name="Fitzpatrick D.A."/>
            <person name="Frisvad J.C."/>
            <person name="Nielsen K.L."/>
        </authorList>
    </citation>
    <scope>NUCLEOTIDE SEQUENCE</scope>
    <source>
        <strain evidence="2">IBT 29495</strain>
    </source>
</reference>
<feature type="compositionally biased region" description="Low complexity" evidence="1">
    <location>
        <begin position="398"/>
        <end position="410"/>
    </location>
</feature>
<protein>
    <submittedName>
        <fullName evidence="2">Uncharacterized protein</fullName>
    </submittedName>
</protein>
<name>A0A9W9Y014_9EURO</name>
<dbReference type="OrthoDB" id="5360255at2759"/>
<feature type="compositionally biased region" description="Polar residues" evidence="1">
    <location>
        <begin position="307"/>
        <end position="331"/>
    </location>
</feature>
<sequence>MQHLQPPIAPQFLRLAIAKFSHTTTAIDHVGPLTWNHIPGNGDLACIFEKFLDSGPVPSKMIQQVVRGDEILEQLDLVFFTRMASMQAQLIPPPRSHFAVVVKSPCLAVKYPYGGTRYRLLTAQIRRFQIKFTTERDYFTALALLNEINCPLTEGKIPVPAMQRFPSVSSWTSGHLSSIVPRTTNTAATSISSNGVHFYPTGALGSGGTTPIRASSPAGIILHPVSTLGPVPTLNLPSQSMEQLDFFELPHTSAPAHASNKEPDPPSSQLSTISAIHDVDQLNQMLPPKRDLPFSKPTAKKPRAANLTRTTQKSPQSAPSLSYQPTESTNDPEPRPYHPVIEPNTHSGVPDPGSQILSQTNPCLEPSQPLLLNEEPPVSQNTAPICESAEQISQVPNLQNTPHTQNNPTTSNCNHNPASKPNEKDSAVTEDHIARYLSSPTAERIVFLENWMCELIDDDSFMALCEDVDGTWRRFAFGKKQ</sequence>
<dbReference type="AlphaFoldDB" id="A0A9W9Y014"/>
<proteinExistence type="predicted"/>
<dbReference type="Proteomes" id="UP001149954">
    <property type="component" value="Unassembled WGS sequence"/>
</dbReference>
<dbReference type="EMBL" id="JAPWDS010000002">
    <property type="protein sequence ID" value="KAJ5513384.1"/>
    <property type="molecule type" value="Genomic_DNA"/>
</dbReference>
<dbReference type="GO" id="GO:0007131">
    <property type="term" value="P:reciprocal meiotic recombination"/>
    <property type="evidence" value="ECO:0007669"/>
    <property type="project" value="InterPro"/>
</dbReference>
<feature type="region of interest" description="Disordered" evidence="1">
    <location>
        <begin position="286"/>
        <end position="381"/>
    </location>
</feature>
<evidence type="ECO:0000313" key="3">
    <source>
        <dbReference type="Proteomes" id="UP001149954"/>
    </source>
</evidence>
<dbReference type="Pfam" id="PF03525">
    <property type="entry name" value="Meiotic_rec114"/>
    <property type="match status" value="1"/>
</dbReference>
<organism evidence="2 3">
    <name type="scientific">Penicillium fimorum</name>
    <dbReference type="NCBI Taxonomy" id="1882269"/>
    <lineage>
        <taxon>Eukaryota</taxon>
        <taxon>Fungi</taxon>
        <taxon>Dikarya</taxon>
        <taxon>Ascomycota</taxon>
        <taxon>Pezizomycotina</taxon>
        <taxon>Eurotiomycetes</taxon>
        <taxon>Eurotiomycetidae</taxon>
        <taxon>Eurotiales</taxon>
        <taxon>Aspergillaceae</taxon>
        <taxon>Penicillium</taxon>
    </lineage>
</organism>
<dbReference type="InterPro" id="IPR004354">
    <property type="entry name" value="Meiotic_Rec114"/>
</dbReference>
<gene>
    <name evidence="2" type="ORF">N7463_002936</name>
</gene>
<keyword evidence="3" id="KW-1185">Reference proteome</keyword>
<accession>A0A9W9Y014</accession>
<feature type="region of interest" description="Disordered" evidence="1">
    <location>
        <begin position="398"/>
        <end position="427"/>
    </location>
</feature>
<reference evidence="2" key="1">
    <citation type="submission" date="2022-12" db="EMBL/GenBank/DDBJ databases">
        <authorList>
            <person name="Petersen C."/>
        </authorList>
    </citation>
    <scope>NUCLEOTIDE SEQUENCE</scope>
    <source>
        <strain evidence="2">IBT 29495</strain>
    </source>
</reference>
<evidence type="ECO:0000256" key="1">
    <source>
        <dbReference type="SAM" id="MobiDB-lite"/>
    </source>
</evidence>
<comment type="caution">
    <text evidence="2">The sequence shown here is derived from an EMBL/GenBank/DDBJ whole genome shotgun (WGS) entry which is preliminary data.</text>
</comment>